<keyword evidence="3" id="KW-1185">Reference proteome</keyword>
<feature type="region of interest" description="Disordered" evidence="1">
    <location>
        <begin position="1"/>
        <end position="34"/>
    </location>
</feature>
<comment type="caution">
    <text evidence="2">The sequence shown here is derived from an EMBL/GenBank/DDBJ whole genome shotgun (WGS) entry which is preliminary data.</text>
</comment>
<evidence type="ECO:0000313" key="3">
    <source>
        <dbReference type="Proteomes" id="UP001215280"/>
    </source>
</evidence>
<evidence type="ECO:0000256" key="1">
    <source>
        <dbReference type="SAM" id="MobiDB-lite"/>
    </source>
</evidence>
<accession>A0AAD7JNM1</accession>
<feature type="compositionally biased region" description="Basic and acidic residues" evidence="1">
    <location>
        <begin position="239"/>
        <end position="273"/>
    </location>
</feature>
<dbReference type="EMBL" id="JARJLG010000028">
    <property type="protein sequence ID" value="KAJ7768064.1"/>
    <property type="molecule type" value="Genomic_DNA"/>
</dbReference>
<gene>
    <name evidence="2" type="ORF">DFH07DRAFT_769279</name>
</gene>
<dbReference type="Proteomes" id="UP001215280">
    <property type="component" value="Unassembled WGS sequence"/>
</dbReference>
<proteinExistence type="predicted"/>
<feature type="region of interest" description="Disordered" evidence="1">
    <location>
        <begin position="235"/>
        <end position="273"/>
    </location>
</feature>
<protein>
    <submittedName>
        <fullName evidence="2">Uncharacterized protein</fullName>
    </submittedName>
</protein>
<sequence length="273" mass="30149">MSDTPFPGIGGARRGMFSQRRGSEEKHEGATHHSAERRGSTRFWWVARLCTRRNVTVKSRYWSTDRPASPPPVGRNIRERDDELDGVDGHRARAVLHEDEFLKPQRVLFFVRSSCEKMRNCRVAPKGGKRAPVSLVLAATSIRARPIRDPAPPPRANEYREPREGVSLPVPRGIYEPEVLGASNRSAPGQAVGERAMTAATPLRDNPGAPAQRRAQRGNGIGYRAASDGWSLYVGGVSDENRQGGEETHLRDAELGHDETTSNLERRGTQSSA</sequence>
<name>A0AAD7JNM1_9AGAR</name>
<organism evidence="2 3">
    <name type="scientific">Mycena maculata</name>
    <dbReference type="NCBI Taxonomy" id="230809"/>
    <lineage>
        <taxon>Eukaryota</taxon>
        <taxon>Fungi</taxon>
        <taxon>Dikarya</taxon>
        <taxon>Basidiomycota</taxon>
        <taxon>Agaricomycotina</taxon>
        <taxon>Agaricomycetes</taxon>
        <taxon>Agaricomycetidae</taxon>
        <taxon>Agaricales</taxon>
        <taxon>Marasmiineae</taxon>
        <taxon>Mycenaceae</taxon>
        <taxon>Mycena</taxon>
    </lineage>
</organism>
<evidence type="ECO:0000313" key="2">
    <source>
        <dbReference type="EMBL" id="KAJ7768064.1"/>
    </source>
</evidence>
<reference evidence="2" key="1">
    <citation type="submission" date="2023-03" db="EMBL/GenBank/DDBJ databases">
        <title>Massive genome expansion in bonnet fungi (Mycena s.s.) driven by repeated elements and novel gene families across ecological guilds.</title>
        <authorList>
            <consortium name="Lawrence Berkeley National Laboratory"/>
            <person name="Harder C.B."/>
            <person name="Miyauchi S."/>
            <person name="Viragh M."/>
            <person name="Kuo A."/>
            <person name="Thoen E."/>
            <person name="Andreopoulos B."/>
            <person name="Lu D."/>
            <person name="Skrede I."/>
            <person name="Drula E."/>
            <person name="Henrissat B."/>
            <person name="Morin E."/>
            <person name="Kohler A."/>
            <person name="Barry K."/>
            <person name="LaButti K."/>
            <person name="Morin E."/>
            <person name="Salamov A."/>
            <person name="Lipzen A."/>
            <person name="Mereny Z."/>
            <person name="Hegedus B."/>
            <person name="Baldrian P."/>
            <person name="Stursova M."/>
            <person name="Weitz H."/>
            <person name="Taylor A."/>
            <person name="Grigoriev I.V."/>
            <person name="Nagy L.G."/>
            <person name="Martin F."/>
            <person name="Kauserud H."/>
        </authorList>
    </citation>
    <scope>NUCLEOTIDE SEQUENCE</scope>
    <source>
        <strain evidence="2">CBHHK188m</strain>
    </source>
</reference>
<feature type="compositionally biased region" description="Basic and acidic residues" evidence="1">
    <location>
        <begin position="21"/>
        <end position="34"/>
    </location>
</feature>
<dbReference type="AlphaFoldDB" id="A0AAD7JNM1"/>